<feature type="chain" id="PRO_5003939825" evidence="2">
    <location>
        <begin position="19"/>
        <end position="506"/>
    </location>
</feature>
<dbReference type="RefSeq" id="XP_004829553.1">
    <property type="nucleotide sequence ID" value="XM_004829496.1"/>
</dbReference>
<proteinExistence type="predicted"/>
<dbReference type="Pfam" id="PF04385">
    <property type="entry name" value="FAINT"/>
    <property type="match status" value="2"/>
</dbReference>
<dbReference type="AlphaFoldDB" id="L0AWE0"/>
<dbReference type="KEGG" id="beq:BEWA_027360"/>
<reference evidence="3 4" key="1">
    <citation type="journal article" date="2012" name="BMC Genomics">
        <title>Comparative genomic analysis and phylogenetic position of Theileria equi.</title>
        <authorList>
            <person name="Kappmeyer L.S."/>
            <person name="Thiagarajan M."/>
            <person name="Herndon D.R."/>
            <person name="Ramsay J.D."/>
            <person name="Caler E."/>
            <person name="Djikeng A."/>
            <person name="Gillespie J.J."/>
            <person name="Lau A.O."/>
            <person name="Roalson E.H."/>
            <person name="Silva J.C."/>
            <person name="Silva M.G."/>
            <person name="Suarez C.E."/>
            <person name="Ueti M.W."/>
            <person name="Nene V.M."/>
            <person name="Mealey R.H."/>
            <person name="Knowles D.P."/>
            <person name="Brayton K.A."/>
        </authorList>
    </citation>
    <scope>NUCLEOTIDE SEQUENCE [LARGE SCALE GENOMIC DNA]</scope>
    <source>
        <strain evidence="3 4">WA</strain>
    </source>
</reference>
<dbReference type="Proteomes" id="UP000031512">
    <property type="component" value="Chromosome 1"/>
</dbReference>
<feature type="signal peptide" evidence="2">
    <location>
        <begin position="1"/>
        <end position="18"/>
    </location>
</feature>
<evidence type="ECO:0000313" key="4">
    <source>
        <dbReference type="Proteomes" id="UP000031512"/>
    </source>
</evidence>
<sequence length="506" mass="57060">MRILVFICLIFLHQLCEGAGNGKKAEDSKGAAAKVSGSTTPAEATETAPVEPDTIDVSKKPNDNDAIFVEYDDEGITYKSYTLRDNVTAKTVKEGNITIWTVGDGGKHLKVFTYSKDNVHLCRINVKSSNEITPHFFEKVNGKWESLEHPEFSQKLNDLLESVDKKMRLEFMMLSDDVADFYEYYAHGMLITVAFPKFKTTSVSCTKDVWTANGNEECICARFYTRRGGFCTLYIKNGDKTEIKDFEYSGNQWKSVCNRNAITGICTSYRPSEDAETKVTTSSMDITKEDNTVYNTKTFIVSGIDVKRHTPLPNKWINEVKDGGVSVWKNPNGQSERCISCEFKSKGNVSLTSMLVCTSFDLWFLYFEKNGNEWKSIEKKADFDKKIEEMKKMETTQPTSIADLLSKVDSTLFNVEEAEEDNFKVLKLKAKDGVTITELTYGEETLWQAPNAGDSCSVATFYLGPNNDPVAASYRFKRENDGKTVEGYRQFSGGKWLCLQDIDREG</sequence>
<keyword evidence="4" id="KW-1185">Reference proteome</keyword>
<protein>
    <submittedName>
        <fullName evidence="3">Signal peptide-containing protein</fullName>
    </submittedName>
</protein>
<dbReference type="InterPro" id="IPR007480">
    <property type="entry name" value="DUF529"/>
</dbReference>
<evidence type="ECO:0000256" key="2">
    <source>
        <dbReference type="SAM" id="SignalP"/>
    </source>
</evidence>
<feature type="compositionally biased region" description="Low complexity" evidence="1">
    <location>
        <begin position="39"/>
        <end position="52"/>
    </location>
</feature>
<evidence type="ECO:0000256" key="1">
    <source>
        <dbReference type="SAM" id="MobiDB-lite"/>
    </source>
</evidence>
<name>L0AWE0_THEEQ</name>
<evidence type="ECO:0000313" key="3">
    <source>
        <dbReference type="EMBL" id="AFZ79887.1"/>
    </source>
</evidence>
<organism evidence="3 4">
    <name type="scientific">Theileria equi strain WA</name>
    <dbReference type="NCBI Taxonomy" id="1537102"/>
    <lineage>
        <taxon>Eukaryota</taxon>
        <taxon>Sar</taxon>
        <taxon>Alveolata</taxon>
        <taxon>Apicomplexa</taxon>
        <taxon>Aconoidasida</taxon>
        <taxon>Piroplasmida</taxon>
        <taxon>Theileriidae</taxon>
        <taxon>Theileria</taxon>
    </lineage>
</organism>
<dbReference type="EMBL" id="CP001669">
    <property type="protein sequence ID" value="AFZ79887.1"/>
    <property type="molecule type" value="Genomic_DNA"/>
</dbReference>
<gene>
    <name evidence="3" type="ORF">BEWA_027360</name>
</gene>
<keyword evidence="2" id="KW-0732">Signal</keyword>
<dbReference type="VEuPathDB" id="PiroplasmaDB:BEWA_027360"/>
<accession>L0AWE0</accession>
<feature type="region of interest" description="Disordered" evidence="1">
    <location>
        <begin position="22"/>
        <end position="61"/>
    </location>
</feature>
<dbReference type="GeneID" id="15807263"/>